<keyword evidence="1" id="KW-0732">Signal</keyword>
<dbReference type="OrthoDB" id="6435446at2759"/>
<keyword evidence="3" id="KW-1185">Reference proteome</keyword>
<reference evidence="2" key="1">
    <citation type="submission" date="2020-07" db="EMBL/GenBank/DDBJ databases">
        <title>Multicomponent nature underlies the extraordinary mechanical properties of spider dragline silk.</title>
        <authorList>
            <person name="Kono N."/>
            <person name="Nakamura H."/>
            <person name="Mori M."/>
            <person name="Yoshida Y."/>
            <person name="Ohtoshi R."/>
            <person name="Malay A.D."/>
            <person name="Moran D.A.P."/>
            <person name="Tomita M."/>
            <person name="Numata K."/>
            <person name="Arakawa K."/>
        </authorList>
    </citation>
    <scope>NUCLEOTIDE SEQUENCE</scope>
</reference>
<sequence>MIFITSLIFSAGCFGFILCDLENDQVNSENASCSSEYLFPQFPECQEFEDLIREKRIELRRNGELSAEDCESLGPMECLRNETLYARYQINSLPPAECMLPMIQFLFGHLVQDFAYDYSSEEYAENKLE</sequence>
<name>A0A8X6HRY9_TRICU</name>
<dbReference type="Proteomes" id="UP000887116">
    <property type="component" value="Unassembled WGS sequence"/>
</dbReference>
<feature type="chain" id="PRO_5036457430" evidence="1">
    <location>
        <begin position="16"/>
        <end position="129"/>
    </location>
</feature>
<organism evidence="2 3">
    <name type="scientific">Trichonephila clavata</name>
    <name type="common">Joro spider</name>
    <name type="synonym">Nephila clavata</name>
    <dbReference type="NCBI Taxonomy" id="2740835"/>
    <lineage>
        <taxon>Eukaryota</taxon>
        <taxon>Metazoa</taxon>
        <taxon>Ecdysozoa</taxon>
        <taxon>Arthropoda</taxon>
        <taxon>Chelicerata</taxon>
        <taxon>Arachnida</taxon>
        <taxon>Araneae</taxon>
        <taxon>Araneomorphae</taxon>
        <taxon>Entelegynae</taxon>
        <taxon>Araneoidea</taxon>
        <taxon>Nephilidae</taxon>
        <taxon>Trichonephila</taxon>
    </lineage>
</organism>
<evidence type="ECO:0000313" key="3">
    <source>
        <dbReference type="Proteomes" id="UP000887116"/>
    </source>
</evidence>
<gene>
    <name evidence="2" type="primary">AVEN_118676_1</name>
    <name evidence="2" type="ORF">TNCT_18441</name>
</gene>
<accession>A0A8X6HRY9</accession>
<feature type="signal peptide" evidence="1">
    <location>
        <begin position="1"/>
        <end position="15"/>
    </location>
</feature>
<dbReference type="EMBL" id="BMAO01016434">
    <property type="protein sequence ID" value="GFR08464.1"/>
    <property type="molecule type" value="Genomic_DNA"/>
</dbReference>
<evidence type="ECO:0000313" key="2">
    <source>
        <dbReference type="EMBL" id="GFR08464.1"/>
    </source>
</evidence>
<protein>
    <submittedName>
        <fullName evidence="2">Uncharacterized protein</fullName>
    </submittedName>
</protein>
<evidence type="ECO:0000256" key="1">
    <source>
        <dbReference type="SAM" id="SignalP"/>
    </source>
</evidence>
<dbReference type="AlphaFoldDB" id="A0A8X6HRY9"/>
<comment type="caution">
    <text evidence="2">The sequence shown here is derived from an EMBL/GenBank/DDBJ whole genome shotgun (WGS) entry which is preliminary data.</text>
</comment>
<proteinExistence type="predicted"/>